<sequence>MNKAKIISAIDIGSSKVVTLVAQVNDEGVHAEQLKINIIGVSSVESKGVKKDQIVDIESAVECVVESIEGAERMAGYNIGNVYVSVGGAHITSQNSSGVVAVSNPDSEITEDDVDRVIEAARAVSLPTSREIVHVLPRGYTVDGEAGVRDPIGMSGVRLEVDTHLVSASSPAIKNLTKTINEVGAQVEEMVYSGFASGMACLTDTEKELGCVLVDIGGGTTSVAAYTDSSLSFSGAIPIGAKNVTNDLAIGLRVSLESAEKIKLKLSRDEMKRGGDDKQQKQIEISEEGSSEIKKVQRRTLTEGIIKPRLNELFTMVKLDLERAGLINRIPSGVVLTGGGAMTVGAGEAAKRILSLPVRVAAPVGVGGLIDDISDPRYATVIGLILYGANTSGSVFTSTSGGGGKIKAPLKATFTKLVEKITSFLP</sequence>
<dbReference type="InterPro" id="IPR020823">
    <property type="entry name" value="Cell_div_FtsA"/>
</dbReference>
<comment type="similarity">
    <text evidence="5 6">Belongs to the FtsA/MreB family.</text>
</comment>
<dbReference type="CDD" id="cd24048">
    <property type="entry name" value="ASKHA_NBD_FtsA"/>
    <property type="match status" value="1"/>
</dbReference>
<evidence type="ECO:0000256" key="3">
    <source>
        <dbReference type="ARBA" id="ARBA00023136"/>
    </source>
</evidence>
<comment type="subcellular location">
    <subcellularLocation>
        <location evidence="5">Cell membrane</location>
        <topology evidence="5">Peripheral membrane protein</topology>
        <orientation evidence="5">Cytoplasmic side</orientation>
    </subcellularLocation>
    <text evidence="5">Localizes to the Z ring in an FtsZ-dependent manner. Targeted to the membrane through a conserved C-terminal amphipathic helix.</text>
</comment>
<dbReference type="Pfam" id="PF14450">
    <property type="entry name" value="FtsA"/>
    <property type="match status" value="1"/>
</dbReference>
<dbReference type="Pfam" id="PF02491">
    <property type="entry name" value="SHS2_FTSA"/>
    <property type="match status" value="1"/>
</dbReference>
<keyword evidence="4 5" id="KW-0131">Cell cycle</keyword>
<evidence type="ECO:0000256" key="2">
    <source>
        <dbReference type="ARBA" id="ARBA00022618"/>
    </source>
</evidence>
<dbReference type="SUPFAM" id="SSF53067">
    <property type="entry name" value="Actin-like ATPase domain"/>
    <property type="match status" value="2"/>
</dbReference>
<evidence type="ECO:0000256" key="5">
    <source>
        <dbReference type="HAMAP-Rule" id="MF_02033"/>
    </source>
</evidence>
<dbReference type="GO" id="GO:0043093">
    <property type="term" value="P:FtsZ-dependent cytokinesis"/>
    <property type="evidence" value="ECO:0007669"/>
    <property type="project" value="UniProtKB-UniRule"/>
</dbReference>
<evidence type="ECO:0000256" key="6">
    <source>
        <dbReference type="PIRNR" id="PIRNR003101"/>
    </source>
</evidence>
<organism evidence="8 9">
    <name type="scientific">Candidatus Woesebacteria bacterium RIFOXYB1_FULL_38_16</name>
    <dbReference type="NCBI Taxonomy" id="1802538"/>
    <lineage>
        <taxon>Bacteria</taxon>
        <taxon>Candidatus Woeseibacteriota</taxon>
    </lineage>
</organism>
<gene>
    <name evidence="5" type="primary">ftsA</name>
    <name evidence="8" type="ORF">A2382_00985</name>
</gene>
<name>A0A1F8CSR6_9BACT</name>
<dbReference type="HAMAP" id="MF_02033">
    <property type="entry name" value="FtsA"/>
    <property type="match status" value="1"/>
</dbReference>
<keyword evidence="3 5" id="KW-0472">Membrane</keyword>
<evidence type="ECO:0000256" key="1">
    <source>
        <dbReference type="ARBA" id="ARBA00022475"/>
    </source>
</evidence>
<dbReference type="SMART" id="SM00842">
    <property type="entry name" value="FtsA"/>
    <property type="match status" value="1"/>
</dbReference>
<keyword evidence="2 5" id="KW-0132">Cell division</keyword>
<evidence type="ECO:0000256" key="4">
    <source>
        <dbReference type="ARBA" id="ARBA00023306"/>
    </source>
</evidence>
<accession>A0A1F8CSR6</accession>
<dbReference type="PANTHER" id="PTHR32432:SF4">
    <property type="entry name" value="CELL DIVISION PROTEIN FTSA"/>
    <property type="match status" value="1"/>
</dbReference>
<evidence type="ECO:0000259" key="7">
    <source>
        <dbReference type="SMART" id="SM00842"/>
    </source>
</evidence>
<comment type="caution">
    <text evidence="8">The sequence shown here is derived from an EMBL/GenBank/DDBJ whole genome shotgun (WGS) entry which is preliminary data.</text>
</comment>
<proteinExistence type="inferred from homology"/>
<dbReference type="PANTHER" id="PTHR32432">
    <property type="entry name" value="CELL DIVISION PROTEIN FTSA-RELATED"/>
    <property type="match status" value="1"/>
</dbReference>
<dbReference type="GO" id="GO:0009898">
    <property type="term" value="C:cytoplasmic side of plasma membrane"/>
    <property type="evidence" value="ECO:0007669"/>
    <property type="project" value="UniProtKB-UniRule"/>
</dbReference>
<keyword evidence="1 5" id="KW-1003">Cell membrane</keyword>
<dbReference type="GO" id="GO:0032153">
    <property type="term" value="C:cell division site"/>
    <property type="evidence" value="ECO:0007669"/>
    <property type="project" value="UniProtKB-UniRule"/>
</dbReference>
<evidence type="ECO:0000313" key="8">
    <source>
        <dbReference type="EMBL" id="OGM79340.1"/>
    </source>
</evidence>
<reference evidence="8 9" key="1">
    <citation type="journal article" date="2016" name="Nat. Commun.">
        <title>Thousands of microbial genomes shed light on interconnected biogeochemical processes in an aquifer system.</title>
        <authorList>
            <person name="Anantharaman K."/>
            <person name="Brown C.T."/>
            <person name="Hug L.A."/>
            <person name="Sharon I."/>
            <person name="Castelle C.J."/>
            <person name="Probst A.J."/>
            <person name="Thomas B.C."/>
            <person name="Singh A."/>
            <person name="Wilkins M.J."/>
            <person name="Karaoz U."/>
            <person name="Brodie E.L."/>
            <person name="Williams K.H."/>
            <person name="Hubbard S.S."/>
            <person name="Banfield J.F."/>
        </authorList>
    </citation>
    <scope>NUCLEOTIDE SEQUENCE [LARGE SCALE GENOMIC DNA]</scope>
</reference>
<comment type="subunit">
    <text evidence="5">Self-interacts. Interacts with FtsZ.</text>
</comment>
<dbReference type="Gene3D" id="3.30.420.40">
    <property type="match status" value="1"/>
</dbReference>
<dbReference type="InterPro" id="IPR003494">
    <property type="entry name" value="SHS2_FtsA"/>
</dbReference>
<dbReference type="InterPro" id="IPR043129">
    <property type="entry name" value="ATPase_NBD"/>
</dbReference>
<evidence type="ECO:0000313" key="9">
    <source>
        <dbReference type="Proteomes" id="UP000178999"/>
    </source>
</evidence>
<dbReference type="Gene3D" id="3.30.1490.110">
    <property type="match status" value="1"/>
</dbReference>
<dbReference type="AlphaFoldDB" id="A0A1F8CSR6"/>
<dbReference type="EMBL" id="MGHY01000018">
    <property type="protein sequence ID" value="OGM79340.1"/>
    <property type="molecule type" value="Genomic_DNA"/>
</dbReference>
<dbReference type="Proteomes" id="UP000178999">
    <property type="component" value="Unassembled WGS sequence"/>
</dbReference>
<comment type="function">
    <text evidence="5 6">Cell division protein that is involved in the assembly of the Z ring. May serve as a membrane anchor for the Z ring.</text>
</comment>
<dbReference type="STRING" id="1802538.A2382_00985"/>
<protein>
    <recommendedName>
        <fullName evidence="5 6">Cell division protein FtsA</fullName>
    </recommendedName>
</protein>
<feature type="domain" description="SHS2" evidence="7">
    <location>
        <begin position="7"/>
        <end position="201"/>
    </location>
</feature>
<dbReference type="PIRSF" id="PIRSF003101">
    <property type="entry name" value="FtsA"/>
    <property type="match status" value="1"/>
</dbReference>
<dbReference type="NCBIfam" id="TIGR01174">
    <property type="entry name" value="ftsA"/>
    <property type="match status" value="1"/>
</dbReference>
<dbReference type="InterPro" id="IPR050696">
    <property type="entry name" value="FtsA/MreB"/>
</dbReference>